<dbReference type="PANTHER" id="PTHR22960:SF28">
    <property type="entry name" value="GTP 3',8-CYCLASE"/>
    <property type="match status" value="1"/>
</dbReference>
<dbReference type="SUPFAM" id="SSF102114">
    <property type="entry name" value="Radical SAM enzymes"/>
    <property type="match status" value="1"/>
</dbReference>
<keyword evidence="2 12" id="KW-0004">4Fe-4S</keyword>
<protein>
    <recommendedName>
        <fullName evidence="1 12">GTP 3',8-cyclase</fullName>
        <ecNumber evidence="1 12">4.1.99.22</ecNumber>
    </recommendedName>
    <alternativeName>
        <fullName evidence="12">Molybdenum cofactor biosynthesis protein A</fullName>
    </alternativeName>
</protein>
<evidence type="ECO:0000256" key="7">
    <source>
        <dbReference type="ARBA" id="ARBA00023014"/>
    </source>
</evidence>
<dbReference type="RefSeq" id="WP_284215699.1">
    <property type="nucleotide sequence ID" value="NZ_BSOT01000002.1"/>
</dbReference>
<keyword evidence="15" id="KW-1185">Reference proteome</keyword>
<feature type="binding site" evidence="12">
    <location>
        <position position="28"/>
    </location>
    <ligand>
        <name>[4Fe-4S] cluster</name>
        <dbReference type="ChEBI" id="CHEBI:49883"/>
        <label>1</label>
        <note>4Fe-4S-S-AdoMet</note>
    </ligand>
</feature>
<dbReference type="Pfam" id="PF06463">
    <property type="entry name" value="Mob_synth_C"/>
    <property type="match status" value="1"/>
</dbReference>
<dbReference type="Proteomes" id="UP001156601">
    <property type="component" value="Unassembled WGS sequence"/>
</dbReference>
<comment type="pathway">
    <text evidence="12">Cofactor biosynthesis; molybdopterin biosynthesis.</text>
</comment>
<name>A0AA37SXD4_9ALTE</name>
<dbReference type="GO" id="GO:1904047">
    <property type="term" value="F:S-adenosyl-L-methionine binding"/>
    <property type="evidence" value="ECO:0007669"/>
    <property type="project" value="UniProtKB-UniRule"/>
</dbReference>
<comment type="catalytic activity">
    <reaction evidence="11 12">
        <text>GTP + AH2 + S-adenosyl-L-methionine = (8S)-3',8-cyclo-7,8-dihydroguanosine 5'-triphosphate + 5'-deoxyadenosine + L-methionine + A + H(+)</text>
        <dbReference type="Rhea" id="RHEA:49576"/>
        <dbReference type="ChEBI" id="CHEBI:13193"/>
        <dbReference type="ChEBI" id="CHEBI:15378"/>
        <dbReference type="ChEBI" id="CHEBI:17319"/>
        <dbReference type="ChEBI" id="CHEBI:17499"/>
        <dbReference type="ChEBI" id="CHEBI:37565"/>
        <dbReference type="ChEBI" id="CHEBI:57844"/>
        <dbReference type="ChEBI" id="CHEBI:59789"/>
        <dbReference type="ChEBI" id="CHEBI:131766"/>
        <dbReference type="EC" id="4.1.99.22"/>
    </reaction>
</comment>
<evidence type="ECO:0000256" key="8">
    <source>
        <dbReference type="ARBA" id="ARBA00023134"/>
    </source>
</evidence>
<dbReference type="NCBIfam" id="TIGR02666">
    <property type="entry name" value="moaA"/>
    <property type="match status" value="1"/>
</dbReference>
<keyword evidence="9 12" id="KW-0501">Molybdenum cofactor biosynthesis</keyword>
<dbReference type="Pfam" id="PF04055">
    <property type="entry name" value="Radical_SAM"/>
    <property type="match status" value="1"/>
</dbReference>
<dbReference type="InterPro" id="IPR007197">
    <property type="entry name" value="rSAM"/>
</dbReference>
<dbReference type="AlphaFoldDB" id="A0AA37SXD4"/>
<sequence length="323" mass="36097">MLTDNFGRKFEYLRLSITDVCNFRCDYCLPDGYQCGSSRDFLSMLEIKTLVSAFAELGTKKIRITGGEPSLRKDLPDIIEFCAHTPGIERVALTTNGYKLERDIQTWRDAGLTHLNVSVDSIDPRAFESITGSKQLTSILDGIDKATALGLQEVKLNAVLLKDYTPQQLDAFFKYIKSRPISIRFIELMETGDNAEYFEKNHLSGAFIQTQLFSRGWIEEPRDALAGPAKVYKHPDYAGSIGLIMPYAKDFCNTCNRLRVSALGKLHLCLFAEQGISLRQSLISGDIEATTRVLQNAMGIKKLSHELHERFTGATTHLAMLGG</sequence>
<proteinExistence type="inferred from homology"/>
<dbReference type="PROSITE" id="PS01305">
    <property type="entry name" value="MOAA_NIFB_PQQE"/>
    <property type="match status" value="1"/>
</dbReference>
<comment type="similarity">
    <text evidence="12">Belongs to the radical SAM superfamily. MoaA family.</text>
</comment>
<dbReference type="GO" id="GO:0051539">
    <property type="term" value="F:4 iron, 4 sulfur cluster binding"/>
    <property type="evidence" value="ECO:0007669"/>
    <property type="project" value="UniProtKB-UniRule"/>
</dbReference>
<reference evidence="14" key="2">
    <citation type="submission" date="2023-01" db="EMBL/GenBank/DDBJ databases">
        <title>Draft genome sequence of Agaribacter marinus strain NBRC 110023.</title>
        <authorList>
            <person name="Sun Q."/>
            <person name="Mori K."/>
        </authorList>
    </citation>
    <scope>NUCLEOTIDE SEQUENCE</scope>
    <source>
        <strain evidence="14">NBRC 110023</strain>
    </source>
</reference>
<evidence type="ECO:0000256" key="4">
    <source>
        <dbReference type="ARBA" id="ARBA00022723"/>
    </source>
</evidence>
<feature type="binding site" evidence="12">
    <location>
        <position position="252"/>
    </location>
    <ligand>
        <name>[4Fe-4S] cluster</name>
        <dbReference type="ChEBI" id="CHEBI:49883"/>
        <label>2</label>
        <note>4Fe-4S-substrate</note>
    </ligand>
</feature>
<feature type="binding site" evidence="12">
    <location>
        <position position="27"/>
    </location>
    <ligand>
        <name>S-adenosyl-L-methionine</name>
        <dbReference type="ChEBI" id="CHEBI:59789"/>
    </ligand>
</feature>
<evidence type="ECO:0000256" key="9">
    <source>
        <dbReference type="ARBA" id="ARBA00023150"/>
    </source>
</evidence>
<evidence type="ECO:0000256" key="12">
    <source>
        <dbReference type="HAMAP-Rule" id="MF_01225"/>
    </source>
</evidence>
<dbReference type="InterPro" id="IPR013785">
    <property type="entry name" value="Aldolase_TIM"/>
</dbReference>
<dbReference type="CDD" id="cd21117">
    <property type="entry name" value="Twitch_MoaA"/>
    <property type="match status" value="1"/>
</dbReference>
<feature type="binding site" evidence="12">
    <location>
        <position position="63"/>
    </location>
    <ligand>
        <name>GTP</name>
        <dbReference type="ChEBI" id="CHEBI:37565"/>
    </ligand>
</feature>
<keyword evidence="10 12" id="KW-0456">Lyase</keyword>
<keyword evidence="6 12" id="KW-0408">Iron</keyword>
<keyword evidence="5 12" id="KW-0547">Nucleotide-binding</keyword>
<comment type="function">
    <text evidence="12">Catalyzes the cyclization of GTP to (8S)-3',8-cyclo-7,8-dihydroguanosine 5'-triphosphate.</text>
</comment>
<evidence type="ECO:0000313" key="15">
    <source>
        <dbReference type="Proteomes" id="UP001156601"/>
    </source>
</evidence>
<comment type="subunit">
    <text evidence="12">Monomer and homodimer.</text>
</comment>
<evidence type="ECO:0000256" key="2">
    <source>
        <dbReference type="ARBA" id="ARBA00022485"/>
    </source>
</evidence>
<feature type="binding site" evidence="12">
    <location>
        <position position="25"/>
    </location>
    <ligand>
        <name>[4Fe-4S] cluster</name>
        <dbReference type="ChEBI" id="CHEBI:49883"/>
        <label>1</label>
        <note>4Fe-4S-S-AdoMet</note>
    </ligand>
</feature>
<dbReference type="InterPro" id="IPR010505">
    <property type="entry name" value="MoaA_twitch"/>
</dbReference>
<dbReference type="EC" id="4.1.99.22" evidence="1 12"/>
<dbReference type="SFLD" id="SFLDS00029">
    <property type="entry name" value="Radical_SAM"/>
    <property type="match status" value="1"/>
</dbReference>
<accession>A0AA37SXD4</accession>
<dbReference type="Gene3D" id="3.20.20.70">
    <property type="entry name" value="Aldolase class I"/>
    <property type="match status" value="1"/>
</dbReference>
<feature type="binding site" evidence="12">
    <location>
        <position position="94"/>
    </location>
    <ligand>
        <name>GTP</name>
        <dbReference type="ChEBI" id="CHEBI:37565"/>
    </ligand>
</feature>
<feature type="binding site" evidence="12">
    <location>
        <position position="67"/>
    </location>
    <ligand>
        <name>S-adenosyl-L-methionine</name>
        <dbReference type="ChEBI" id="CHEBI:59789"/>
    </ligand>
</feature>
<dbReference type="InterPro" id="IPR050105">
    <property type="entry name" value="MoCo_biosynth_MoaA/MoaC"/>
</dbReference>
<dbReference type="SMART" id="SM00729">
    <property type="entry name" value="Elp3"/>
    <property type="match status" value="1"/>
</dbReference>
<dbReference type="SFLD" id="SFLDG01383">
    <property type="entry name" value="cyclic_pyranopterin_phosphate"/>
    <property type="match status" value="1"/>
</dbReference>
<feature type="binding site" evidence="12">
    <location>
        <position position="14"/>
    </location>
    <ligand>
        <name>GTP</name>
        <dbReference type="ChEBI" id="CHEBI:37565"/>
    </ligand>
</feature>
<dbReference type="GO" id="GO:0061799">
    <property type="term" value="F:cyclic pyranopterin monophosphate synthase activity"/>
    <property type="evidence" value="ECO:0007669"/>
    <property type="project" value="TreeGrafter"/>
</dbReference>
<feature type="binding site" evidence="12">
    <location>
        <position position="255"/>
    </location>
    <ligand>
        <name>[4Fe-4S] cluster</name>
        <dbReference type="ChEBI" id="CHEBI:49883"/>
        <label>2</label>
        <note>4Fe-4S-substrate</note>
    </ligand>
</feature>
<evidence type="ECO:0000256" key="5">
    <source>
        <dbReference type="ARBA" id="ARBA00022741"/>
    </source>
</evidence>
<dbReference type="EMBL" id="BSOT01000002">
    <property type="protein sequence ID" value="GLR69371.1"/>
    <property type="molecule type" value="Genomic_DNA"/>
</dbReference>
<evidence type="ECO:0000256" key="11">
    <source>
        <dbReference type="ARBA" id="ARBA00048697"/>
    </source>
</evidence>
<dbReference type="GO" id="GO:0061798">
    <property type="term" value="F:GTP 3',8'-cyclase activity"/>
    <property type="evidence" value="ECO:0007669"/>
    <property type="project" value="UniProtKB-UniRule"/>
</dbReference>
<dbReference type="PANTHER" id="PTHR22960">
    <property type="entry name" value="MOLYBDOPTERIN COFACTOR SYNTHESIS PROTEIN A"/>
    <property type="match status" value="1"/>
</dbReference>
<dbReference type="GO" id="GO:0006777">
    <property type="term" value="P:Mo-molybdopterin cofactor biosynthetic process"/>
    <property type="evidence" value="ECO:0007669"/>
    <property type="project" value="UniProtKB-UniRule"/>
</dbReference>
<feature type="domain" description="Radical SAM core" evidence="13">
    <location>
        <begin position="5"/>
        <end position="229"/>
    </location>
</feature>
<dbReference type="InterPro" id="IPR006638">
    <property type="entry name" value="Elp3/MiaA/NifB-like_rSAM"/>
</dbReference>
<comment type="caution">
    <text evidence="14">The sequence shown here is derived from an EMBL/GenBank/DDBJ whole genome shotgun (WGS) entry which is preliminary data.</text>
</comment>
<evidence type="ECO:0000256" key="1">
    <source>
        <dbReference type="ARBA" id="ARBA00012167"/>
    </source>
</evidence>
<feature type="binding site" evidence="12">
    <location>
        <position position="21"/>
    </location>
    <ligand>
        <name>[4Fe-4S] cluster</name>
        <dbReference type="ChEBI" id="CHEBI:49883"/>
        <label>1</label>
        <note>4Fe-4S-S-AdoMet</note>
    </ligand>
</feature>
<comment type="cofactor">
    <cofactor evidence="12">
        <name>[4Fe-4S] cluster</name>
        <dbReference type="ChEBI" id="CHEBI:49883"/>
    </cofactor>
    <text evidence="12">Binds 2 [4Fe-4S] clusters. Binds 1 [4Fe-4S] cluster coordinated with 3 cysteines and an exchangeable S-adenosyl-L-methionine and 1 [4Fe-4S] cluster coordinated with 3 cysteines and the GTP-derived substrate.</text>
</comment>
<keyword evidence="4 12" id="KW-0479">Metal-binding</keyword>
<dbReference type="GO" id="GO:0046872">
    <property type="term" value="F:metal ion binding"/>
    <property type="evidence" value="ECO:0007669"/>
    <property type="project" value="UniProtKB-KW"/>
</dbReference>
<organism evidence="14 15">
    <name type="scientific">Agaribacter marinus</name>
    <dbReference type="NCBI Taxonomy" id="1431249"/>
    <lineage>
        <taxon>Bacteria</taxon>
        <taxon>Pseudomonadati</taxon>
        <taxon>Pseudomonadota</taxon>
        <taxon>Gammaproteobacteria</taxon>
        <taxon>Alteromonadales</taxon>
        <taxon>Alteromonadaceae</taxon>
        <taxon>Agaribacter</taxon>
    </lineage>
</organism>
<keyword evidence="7 12" id="KW-0411">Iron-sulfur</keyword>
<dbReference type="PROSITE" id="PS51918">
    <property type="entry name" value="RADICAL_SAM"/>
    <property type="match status" value="1"/>
</dbReference>
<evidence type="ECO:0000256" key="10">
    <source>
        <dbReference type="ARBA" id="ARBA00023239"/>
    </source>
</evidence>
<feature type="binding site" evidence="12">
    <location>
        <begin position="257"/>
        <end position="259"/>
    </location>
    <ligand>
        <name>GTP</name>
        <dbReference type="ChEBI" id="CHEBI:37565"/>
    </ligand>
</feature>
<dbReference type="SFLD" id="SFLDG01067">
    <property type="entry name" value="SPASM/twitch_domain_containing"/>
    <property type="match status" value="1"/>
</dbReference>
<gene>
    <name evidence="12 14" type="primary">moaA</name>
    <name evidence="14" type="ORF">GCM10007852_02790</name>
</gene>
<evidence type="ECO:0000256" key="6">
    <source>
        <dbReference type="ARBA" id="ARBA00023004"/>
    </source>
</evidence>
<dbReference type="InterPro" id="IPR000385">
    <property type="entry name" value="MoaA_NifB_PqqE_Fe-S-bd_CS"/>
</dbReference>
<feature type="binding site" evidence="12">
    <location>
        <position position="118"/>
    </location>
    <ligand>
        <name>S-adenosyl-L-methionine</name>
        <dbReference type="ChEBI" id="CHEBI:59789"/>
    </ligand>
</feature>
<dbReference type="InterPro" id="IPR058240">
    <property type="entry name" value="rSAM_sf"/>
</dbReference>
<dbReference type="SFLD" id="SFLDG01386">
    <property type="entry name" value="main_SPASM_domain-containing"/>
    <property type="match status" value="1"/>
</dbReference>
<reference evidence="14" key="1">
    <citation type="journal article" date="2014" name="Int. J. Syst. Evol. Microbiol.">
        <title>Complete genome sequence of Corynebacterium casei LMG S-19264T (=DSM 44701T), isolated from a smear-ripened cheese.</title>
        <authorList>
            <consortium name="US DOE Joint Genome Institute (JGI-PGF)"/>
            <person name="Walter F."/>
            <person name="Albersmeier A."/>
            <person name="Kalinowski J."/>
            <person name="Ruckert C."/>
        </authorList>
    </citation>
    <scope>NUCLEOTIDE SEQUENCE</scope>
    <source>
        <strain evidence="14">NBRC 110023</strain>
    </source>
</reference>
<feature type="binding site" evidence="12">
    <location>
        <position position="189"/>
    </location>
    <ligand>
        <name>S-adenosyl-L-methionine</name>
        <dbReference type="ChEBI" id="CHEBI:59789"/>
    </ligand>
</feature>
<dbReference type="InterPro" id="IPR040064">
    <property type="entry name" value="MoaA-like"/>
</dbReference>
<evidence type="ECO:0000259" key="13">
    <source>
        <dbReference type="PROSITE" id="PS51918"/>
    </source>
</evidence>
<dbReference type="GO" id="GO:0005525">
    <property type="term" value="F:GTP binding"/>
    <property type="evidence" value="ECO:0007669"/>
    <property type="project" value="UniProtKB-UniRule"/>
</dbReference>
<feature type="binding site" evidence="12">
    <location>
        <position position="269"/>
    </location>
    <ligand>
        <name>[4Fe-4S] cluster</name>
        <dbReference type="ChEBI" id="CHEBI:49883"/>
        <label>2</label>
        <note>4Fe-4S-substrate</note>
    </ligand>
</feature>
<evidence type="ECO:0000313" key="14">
    <source>
        <dbReference type="EMBL" id="GLR69371.1"/>
    </source>
</evidence>
<feature type="binding site" evidence="12">
    <location>
        <position position="155"/>
    </location>
    <ligand>
        <name>GTP</name>
        <dbReference type="ChEBI" id="CHEBI:37565"/>
    </ligand>
</feature>
<keyword evidence="3 12" id="KW-0949">S-adenosyl-L-methionine</keyword>
<dbReference type="InterPro" id="IPR013483">
    <property type="entry name" value="MoaA"/>
</dbReference>
<evidence type="ECO:0000256" key="3">
    <source>
        <dbReference type="ARBA" id="ARBA00022691"/>
    </source>
</evidence>
<keyword evidence="8 12" id="KW-0342">GTP-binding</keyword>
<dbReference type="CDD" id="cd01335">
    <property type="entry name" value="Radical_SAM"/>
    <property type="match status" value="1"/>
</dbReference>
<dbReference type="HAMAP" id="MF_01225_B">
    <property type="entry name" value="MoaA_B"/>
    <property type="match status" value="1"/>
</dbReference>